<dbReference type="OrthoDB" id="6252479at2759"/>
<keyword evidence="3" id="KW-1133">Transmembrane helix</keyword>
<dbReference type="AlphaFoldDB" id="A0A7K4XX37"/>
<dbReference type="PANTHER" id="PTHR24028">
    <property type="entry name" value="CADHERIN-87A"/>
    <property type="match status" value="1"/>
</dbReference>
<dbReference type="GO" id="GO:0016020">
    <property type="term" value="C:membrane"/>
    <property type="evidence" value="ECO:0007669"/>
    <property type="project" value="UniProtKB-SubCell"/>
</dbReference>
<evidence type="ECO:0000256" key="5">
    <source>
        <dbReference type="ARBA" id="ARBA00023180"/>
    </source>
</evidence>
<dbReference type="CDD" id="cd11304">
    <property type="entry name" value="Cadherin_repeat"/>
    <property type="match status" value="1"/>
</dbReference>
<keyword evidence="6" id="KW-0106">Calcium</keyword>
<feature type="domain" description="Cadherin" evidence="7">
    <location>
        <begin position="5"/>
        <end position="61"/>
    </location>
</feature>
<dbReference type="GO" id="GO:0007156">
    <property type="term" value="P:homophilic cell adhesion via plasma membrane adhesion molecules"/>
    <property type="evidence" value="ECO:0007669"/>
    <property type="project" value="InterPro"/>
</dbReference>
<feature type="non-terminal residue" evidence="8">
    <location>
        <position position="61"/>
    </location>
</feature>
<keyword evidence="9" id="KW-1185">Reference proteome</keyword>
<dbReference type="PROSITE" id="PS50268">
    <property type="entry name" value="CADHERIN_2"/>
    <property type="match status" value="1"/>
</dbReference>
<evidence type="ECO:0000256" key="6">
    <source>
        <dbReference type="PROSITE-ProRule" id="PRU00043"/>
    </source>
</evidence>
<dbReference type="Proteomes" id="UP000529728">
    <property type="component" value="Unassembled WGS sequence"/>
</dbReference>
<dbReference type="GO" id="GO:0005509">
    <property type="term" value="F:calcium ion binding"/>
    <property type="evidence" value="ECO:0007669"/>
    <property type="project" value="UniProtKB-UniRule"/>
</dbReference>
<keyword evidence="2" id="KW-0812">Transmembrane</keyword>
<comment type="caution">
    <text evidence="8">The sequence shown here is derived from an EMBL/GenBank/DDBJ whole genome shotgun (WGS) entry which is preliminary data.</text>
</comment>
<dbReference type="InterPro" id="IPR002126">
    <property type="entry name" value="Cadherin-like_dom"/>
</dbReference>
<dbReference type="SUPFAM" id="SSF49313">
    <property type="entry name" value="Cadherin-like"/>
    <property type="match status" value="1"/>
</dbReference>
<comment type="subcellular location">
    <subcellularLocation>
        <location evidence="1">Membrane</location>
        <topology evidence="1">Single-pass membrane protein</topology>
    </subcellularLocation>
</comment>
<reference evidence="8 9" key="1">
    <citation type="submission" date="2019-09" db="EMBL/GenBank/DDBJ databases">
        <title>Bird 10,000 Genomes (B10K) Project - Family phase.</title>
        <authorList>
            <person name="Zhang G."/>
        </authorList>
    </citation>
    <scope>NUCLEOTIDE SEQUENCE [LARGE SCALE GENOMIC DNA]</scope>
    <source>
        <strain evidence="8">B10K-DU-001-18</strain>
        <tissue evidence="8">Muscle</tissue>
    </source>
</reference>
<dbReference type="EMBL" id="VWZN01018915">
    <property type="protein sequence ID" value="NWR51547.1"/>
    <property type="molecule type" value="Genomic_DNA"/>
</dbReference>
<evidence type="ECO:0000313" key="8">
    <source>
        <dbReference type="EMBL" id="NWR51547.1"/>
    </source>
</evidence>
<protein>
    <submittedName>
        <fullName evidence="8">PCDGF protein</fullName>
    </submittedName>
</protein>
<evidence type="ECO:0000256" key="2">
    <source>
        <dbReference type="ARBA" id="ARBA00022692"/>
    </source>
</evidence>
<feature type="non-terminal residue" evidence="8">
    <location>
        <position position="1"/>
    </location>
</feature>
<sequence>PPLFSRRVYEARVPENLPEGSLVLRVVATDADVGSNGWVSYSFLNVPDGARSLFTVDRDTG</sequence>
<evidence type="ECO:0000256" key="3">
    <source>
        <dbReference type="ARBA" id="ARBA00022989"/>
    </source>
</evidence>
<evidence type="ECO:0000313" key="9">
    <source>
        <dbReference type="Proteomes" id="UP000529728"/>
    </source>
</evidence>
<dbReference type="InterPro" id="IPR050174">
    <property type="entry name" value="Protocadherin/Cadherin-CA"/>
</dbReference>
<keyword evidence="5" id="KW-0325">Glycoprotein</keyword>
<proteinExistence type="predicted"/>
<evidence type="ECO:0000256" key="1">
    <source>
        <dbReference type="ARBA" id="ARBA00004167"/>
    </source>
</evidence>
<dbReference type="Gene3D" id="2.60.40.60">
    <property type="entry name" value="Cadherins"/>
    <property type="match status" value="1"/>
</dbReference>
<accession>A0A7K4XX37</accession>
<name>A0A7K4XX37_REGSA</name>
<gene>
    <name evidence="8" type="primary">Pcdhgb3</name>
    <name evidence="8" type="ORF">REGSAT_R14328</name>
</gene>
<dbReference type="PANTHER" id="PTHR24028:SF329">
    <property type="entry name" value="CADHERIN DOMAIN-CONTAINING PROTEIN"/>
    <property type="match status" value="1"/>
</dbReference>
<dbReference type="Pfam" id="PF00028">
    <property type="entry name" value="Cadherin"/>
    <property type="match status" value="1"/>
</dbReference>
<dbReference type="InterPro" id="IPR015919">
    <property type="entry name" value="Cadherin-like_sf"/>
</dbReference>
<keyword evidence="4" id="KW-0472">Membrane</keyword>
<organism evidence="8 9">
    <name type="scientific">Regulus satrapa</name>
    <name type="common">Golden-crowned kinglet</name>
    <dbReference type="NCBI Taxonomy" id="13245"/>
    <lineage>
        <taxon>Eukaryota</taxon>
        <taxon>Metazoa</taxon>
        <taxon>Chordata</taxon>
        <taxon>Craniata</taxon>
        <taxon>Vertebrata</taxon>
        <taxon>Euteleostomi</taxon>
        <taxon>Archelosauria</taxon>
        <taxon>Archosauria</taxon>
        <taxon>Dinosauria</taxon>
        <taxon>Saurischia</taxon>
        <taxon>Theropoda</taxon>
        <taxon>Coelurosauria</taxon>
        <taxon>Aves</taxon>
        <taxon>Neognathae</taxon>
        <taxon>Neoaves</taxon>
        <taxon>Telluraves</taxon>
        <taxon>Australaves</taxon>
        <taxon>Passeriformes</taxon>
        <taxon>Regulidae</taxon>
        <taxon>Regulus</taxon>
    </lineage>
</organism>
<evidence type="ECO:0000259" key="7">
    <source>
        <dbReference type="PROSITE" id="PS50268"/>
    </source>
</evidence>
<evidence type="ECO:0000256" key="4">
    <source>
        <dbReference type="ARBA" id="ARBA00023136"/>
    </source>
</evidence>